<comment type="caution">
    <text evidence="1">The sequence shown here is derived from an EMBL/GenBank/DDBJ whole genome shotgun (WGS) entry which is preliminary data.</text>
</comment>
<keyword evidence="2" id="KW-1185">Reference proteome</keyword>
<evidence type="ECO:0000313" key="1">
    <source>
        <dbReference type="EMBL" id="MFJ1470236.1"/>
    </source>
</evidence>
<dbReference type="Proteomes" id="UP001168096">
    <property type="component" value="Unassembled WGS sequence"/>
</dbReference>
<reference evidence="1" key="1">
    <citation type="submission" date="2024-11" db="EMBL/GenBank/DDBJ databases">
        <title>Description of Massilia orientalis sp. nov., isolated from rhizosphere soil of Ageratina adenophora.</title>
        <authorList>
            <person name="Wang Y."/>
        </authorList>
    </citation>
    <scope>NUCLEOTIDE SEQUENCE</scope>
    <source>
        <strain evidence="1">YIM B02787</strain>
    </source>
</reference>
<proteinExistence type="predicted"/>
<gene>
    <name evidence="1" type="ORF">QPK29_021190</name>
</gene>
<organism evidence="1 2">
    <name type="scientific">Massilia orientalis</name>
    <dbReference type="NCBI Taxonomy" id="3050128"/>
    <lineage>
        <taxon>Bacteria</taxon>
        <taxon>Pseudomonadati</taxon>
        <taxon>Pseudomonadota</taxon>
        <taxon>Betaproteobacteria</taxon>
        <taxon>Burkholderiales</taxon>
        <taxon>Oxalobacteraceae</taxon>
        <taxon>Telluria group</taxon>
        <taxon>Massilia</taxon>
    </lineage>
</organism>
<accession>A0ACC7MK75</accession>
<name>A0ACC7MK75_9BURK</name>
<sequence length="223" mass="23447">MKSIPKIARIDIAVAVVSGVLVACITGAMVSDLAAGALGCVVAFLTMTGHQRQRAALQARIDNPAALHWEVVVNDVLVGTLADAHYAALETAVLDDWRLYLAQARNFAEVCSRAGGKFLFAVPVTLFWLGIAVVAFDPHSAVAVIDAVRTTPSTEIISAFGPIVRSLVAIVAVPMGVYALLAAPSFGYENQFQAELGAAVRRRVQAAAAGRMLLVPVQALRTA</sequence>
<dbReference type="EMBL" id="JASNRB020000013">
    <property type="protein sequence ID" value="MFJ1470236.1"/>
    <property type="molecule type" value="Genomic_DNA"/>
</dbReference>
<protein>
    <submittedName>
        <fullName evidence="1">Uncharacterized protein</fullName>
    </submittedName>
</protein>
<evidence type="ECO:0000313" key="2">
    <source>
        <dbReference type="Proteomes" id="UP001168096"/>
    </source>
</evidence>